<protein>
    <submittedName>
        <fullName evidence="2">Uncharacterized protein</fullName>
    </submittedName>
</protein>
<dbReference type="EMBL" id="LNRQ01000009">
    <property type="protein sequence ID" value="KZM82074.1"/>
    <property type="molecule type" value="Genomic_DNA"/>
</dbReference>
<name>A0A175YEJ4_DAUCS</name>
<reference evidence="2" key="1">
    <citation type="journal article" date="2016" name="Nat. Genet.">
        <title>A high-quality carrot genome assembly provides new insights into carotenoid accumulation and asterid genome evolution.</title>
        <authorList>
            <person name="Iorizzo M."/>
            <person name="Ellison S."/>
            <person name="Senalik D."/>
            <person name="Zeng P."/>
            <person name="Satapoomin P."/>
            <person name="Huang J."/>
            <person name="Bowman M."/>
            <person name="Iovene M."/>
            <person name="Sanseverino W."/>
            <person name="Cavagnaro P."/>
            <person name="Yildiz M."/>
            <person name="Macko-Podgorni A."/>
            <person name="Moranska E."/>
            <person name="Grzebelus E."/>
            <person name="Grzebelus D."/>
            <person name="Ashrafi H."/>
            <person name="Zheng Z."/>
            <person name="Cheng S."/>
            <person name="Spooner D."/>
            <person name="Van Deynze A."/>
            <person name="Simon P."/>
        </authorList>
    </citation>
    <scope>NUCLEOTIDE SEQUENCE [LARGE SCALE GENOMIC DNA]</scope>
    <source>
        <tissue evidence="2">Leaf</tissue>
    </source>
</reference>
<gene>
    <name evidence="2" type="ORF">DCAR_029687</name>
</gene>
<feature type="compositionally biased region" description="Basic and acidic residues" evidence="1">
    <location>
        <begin position="64"/>
        <end position="85"/>
    </location>
</feature>
<accession>A0A175YEJ4</accession>
<proteinExistence type="predicted"/>
<comment type="caution">
    <text evidence="2">The sequence shown here is derived from an EMBL/GenBank/DDBJ whole genome shotgun (WGS) entry which is preliminary data.</text>
</comment>
<feature type="region of interest" description="Disordered" evidence="1">
    <location>
        <begin position="47"/>
        <end position="85"/>
    </location>
</feature>
<evidence type="ECO:0000313" key="2">
    <source>
        <dbReference type="EMBL" id="KZM82074.1"/>
    </source>
</evidence>
<evidence type="ECO:0000256" key="1">
    <source>
        <dbReference type="SAM" id="MobiDB-lite"/>
    </source>
</evidence>
<dbReference type="AlphaFoldDB" id="A0A175YEJ4"/>
<organism evidence="2">
    <name type="scientific">Daucus carota subsp. sativus</name>
    <name type="common">Carrot</name>
    <dbReference type="NCBI Taxonomy" id="79200"/>
    <lineage>
        <taxon>Eukaryota</taxon>
        <taxon>Viridiplantae</taxon>
        <taxon>Streptophyta</taxon>
        <taxon>Embryophyta</taxon>
        <taxon>Tracheophyta</taxon>
        <taxon>Spermatophyta</taxon>
        <taxon>Magnoliopsida</taxon>
        <taxon>eudicotyledons</taxon>
        <taxon>Gunneridae</taxon>
        <taxon>Pentapetalae</taxon>
        <taxon>asterids</taxon>
        <taxon>campanulids</taxon>
        <taxon>Apiales</taxon>
        <taxon>Apiaceae</taxon>
        <taxon>Apioideae</taxon>
        <taxon>Scandiceae</taxon>
        <taxon>Daucinae</taxon>
        <taxon>Daucus</taxon>
        <taxon>Daucus sect. Daucus</taxon>
    </lineage>
</organism>
<dbReference type="Gramene" id="KZM82074">
    <property type="protein sequence ID" value="KZM82074"/>
    <property type="gene ID" value="DCAR_029687"/>
</dbReference>
<sequence>MFPSCKGWTYTLIRERQKIEETEGTFGLGEIMAPVEDNEFIKDNAQLKSNSDDDKSATNEMDDVEGHNDCETDDNSVKELVKNDN</sequence>